<name>A0A2N5VM81_9BASI</name>
<comment type="caution">
    <text evidence="1">The sequence shown here is derived from an EMBL/GenBank/DDBJ whole genome shotgun (WGS) entry which is preliminary data.</text>
</comment>
<evidence type="ECO:0000313" key="1">
    <source>
        <dbReference type="EMBL" id="PLW51091.1"/>
    </source>
</evidence>
<dbReference type="Gene3D" id="3.10.450.50">
    <property type="match status" value="1"/>
</dbReference>
<dbReference type="Proteomes" id="UP000235392">
    <property type="component" value="Unassembled WGS sequence"/>
</dbReference>
<dbReference type="EMBL" id="PGCI01000007">
    <property type="protein sequence ID" value="PLW51091.1"/>
    <property type="molecule type" value="Genomic_DNA"/>
</dbReference>
<dbReference type="SUPFAM" id="SSF54427">
    <property type="entry name" value="NTF2-like"/>
    <property type="match status" value="1"/>
</dbReference>
<organism evidence="1 2">
    <name type="scientific">Puccinia coronata f. sp. avenae</name>
    <dbReference type="NCBI Taxonomy" id="200324"/>
    <lineage>
        <taxon>Eukaryota</taxon>
        <taxon>Fungi</taxon>
        <taxon>Dikarya</taxon>
        <taxon>Basidiomycota</taxon>
        <taxon>Pucciniomycotina</taxon>
        <taxon>Pucciniomycetes</taxon>
        <taxon>Pucciniales</taxon>
        <taxon>Pucciniaceae</taxon>
        <taxon>Puccinia</taxon>
    </lineage>
</organism>
<sequence length="152" mass="17212">MSLDEIDAMNFSTTLNDFLTIFFRLWEESRWDLRNLYDDSAVFSSILAKQGRKASAITKSTGWTSILNIASRLHALLNDPMTDLIIDPHPISLHPLRILCNVHGSFSEFPKIAIPEGFREARKSQACNALRSDYPQAQDKIKSRQLAAIMTT</sequence>
<dbReference type="AlphaFoldDB" id="A0A2N5VM81"/>
<dbReference type="InterPro" id="IPR032710">
    <property type="entry name" value="NTF2-like_dom_sf"/>
</dbReference>
<accession>A0A2N5VM81</accession>
<evidence type="ECO:0000313" key="2">
    <source>
        <dbReference type="Proteomes" id="UP000235392"/>
    </source>
</evidence>
<reference evidence="1 2" key="1">
    <citation type="submission" date="2017-11" db="EMBL/GenBank/DDBJ databases">
        <title>De novo assembly and phasing of dikaryotic genomes from two isolates of Puccinia coronata f. sp. avenae, the causal agent of oat crown rust.</title>
        <authorList>
            <person name="Miller M.E."/>
            <person name="Zhang Y."/>
            <person name="Omidvar V."/>
            <person name="Sperschneider J."/>
            <person name="Schwessinger B."/>
            <person name="Raley C."/>
            <person name="Palmer J.M."/>
            <person name="Garnica D."/>
            <person name="Upadhyaya N."/>
            <person name="Rathjen J."/>
            <person name="Taylor J.M."/>
            <person name="Park R.F."/>
            <person name="Dodds P.N."/>
            <person name="Hirsch C.D."/>
            <person name="Kianian S.F."/>
            <person name="Figueroa M."/>
        </authorList>
    </citation>
    <scope>NUCLEOTIDE SEQUENCE [LARGE SCALE GENOMIC DNA]</scope>
    <source>
        <strain evidence="1">12SD80</strain>
    </source>
</reference>
<proteinExistence type="predicted"/>
<gene>
    <name evidence="1" type="ORF">PCASD_02479</name>
</gene>
<protein>
    <submittedName>
        <fullName evidence="1">Uncharacterized protein</fullName>
    </submittedName>
</protein>